<evidence type="ECO:0000256" key="4">
    <source>
        <dbReference type="ARBA" id="ARBA00023163"/>
    </source>
</evidence>
<feature type="compositionally biased region" description="Basic and acidic residues" evidence="6">
    <location>
        <begin position="439"/>
        <end position="449"/>
    </location>
</feature>
<comment type="caution">
    <text evidence="8">The sequence shown here is derived from an EMBL/GenBank/DDBJ whole genome shotgun (WGS) entry which is preliminary data.</text>
</comment>
<dbReference type="GO" id="GO:0003677">
    <property type="term" value="F:DNA binding"/>
    <property type="evidence" value="ECO:0007669"/>
    <property type="project" value="UniProtKB-KW"/>
</dbReference>
<evidence type="ECO:0000256" key="2">
    <source>
        <dbReference type="ARBA" id="ARBA00023015"/>
    </source>
</evidence>
<dbReference type="AlphaFoldDB" id="A0A9W4J3S8"/>
<keyword evidence="2" id="KW-0805">Transcription regulation</keyword>
<dbReference type="CDD" id="cd00067">
    <property type="entry name" value="GAL4"/>
    <property type="match status" value="1"/>
</dbReference>
<dbReference type="Pfam" id="PF00172">
    <property type="entry name" value="Zn_clus"/>
    <property type="match status" value="1"/>
</dbReference>
<dbReference type="SUPFAM" id="SSF57701">
    <property type="entry name" value="Zn2/Cys6 DNA-binding domain"/>
    <property type="match status" value="1"/>
</dbReference>
<evidence type="ECO:0000259" key="7">
    <source>
        <dbReference type="PROSITE" id="PS50048"/>
    </source>
</evidence>
<dbReference type="GO" id="GO:0005634">
    <property type="term" value="C:nucleus"/>
    <property type="evidence" value="ECO:0007669"/>
    <property type="project" value="UniProtKB-SubCell"/>
</dbReference>
<dbReference type="PANTHER" id="PTHR31001:SF40">
    <property type="entry name" value="ZN(II)2CYS6 TRANSCRIPTION FACTOR (EUROFUNG)"/>
    <property type="match status" value="1"/>
</dbReference>
<feature type="region of interest" description="Disordered" evidence="6">
    <location>
        <begin position="429"/>
        <end position="449"/>
    </location>
</feature>
<accession>A0A9W4J3S8</accession>
<reference evidence="8" key="1">
    <citation type="submission" date="2021-07" db="EMBL/GenBank/DDBJ databases">
        <authorList>
            <person name="Branca A.L. A."/>
        </authorList>
    </citation>
    <scope>NUCLEOTIDE SEQUENCE</scope>
</reference>
<evidence type="ECO:0000256" key="5">
    <source>
        <dbReference type="ARBA" id="ARBA00023242"/>
    </source>
</evidence>
<evidence type="ECO:0000256" key="3">
    <source>
        <dbReference type="ARBA" id="ARBA00023125"/>
    </source>
</evidence>
<dbReference type="CDD" id="cd12148">
    <property type="entry name" value="fungal_TF_MHR"/>
    <property type="match status" value="1"/>
</dbReference>
<sequence length="735" mass="82864">MAVRRIACDPCRRSKLACSHERPICSRCRDREQGDSCIYRPRPFRRRARINHSNEVEETSIEDVAGSIPSNSPVGETINRSSMTSHYPNPGFLGMSSHSTIFNEVSTSTSHPSLSFQDEQPPTSPPPTDPVDDWAISDKAVCALSRLIQIDVPNLVSLVQSWLQRGVNLPLAESFVIHCSEAVSKFTQLSTPQLGSDHSAQIRHQAKVLLENTRKPIAIDQNSSIMEFLYQMVGENIRWESLGIFFVAATRAVLDTCSFAPLYSSDKQRRGLIRVLTYIGDCCLETCLALDCLNDLQLILQYENFIVHSQVDGDQSKSWQAYSRPQFFPLRALLKLAKNRQGYHSWRRMGDVASSLCALGYHERIDKRLSNIPSFLANLRRACFARIYAADKSLAIFLGRPPRIVKEFCFFQLPTHTMDTWNASNTATHNNNTLLSTPRTDREASHSTTDGAERIDYTADTCCSALFASLKEEVLLMLRRRHLADQTQSVREFRLRVEDQWQRLPPHFRLSTSVKDCDRSPFERDFLAGTRLDYLHILLLTGLVSRGKLSEPDDLLLTVAGEMLSITVEVIILRDRLVNSGTSLIWKVRIPHSIRDDNLFLIFTPVNPNNQVAQYGLPAAGIISLALLQPIGPDNRQLPRSKMVQYLSALVAEITIGAWIQTGEPNFALFTRATRTIQSLLDSLMAWTPQVGSYSSHQNQDTGLTEDWNTLINSQPLEFEMDFWASLAEHPTLVG</sequence>
<feature type="domain" description="Zn(2)-C6 fungal-type" evidence="7">
    <location>
        <begin position="7"/>
        <end position="39"/>
    </location>
</feature>
<dbReference type="InterPro" id="IPR050613">
    <property type="entry name" value="Sec_Metabolite_Reg"/>
</dbReference>
<feature type="region of interest" description="Disordered" evidence="6">
    <location>
        <begin position="106"/>
        <end position="132"/>
    </location>
</feature>
<protein>
    <recommendedName>
        <fullName evidence="7">Zn(2)-C6 fungal-type domain-containing protein</fullName>
    </recommendedName>
</protein>
<evidence type="ECO:0000256" key="1">
    <source>
        <dbReference type="ARBA" id="ARBA00004123"/>
    </source>
</evidence>
<keyword evidence="5" id="KW-0539">Nucleus</keyword>
<dbReference type="PANTHER" id="PTHR31001">
    <property type="entry name" value="UNCHARACTERIZED TRANSCRIPTIONAL REGULATORY PROTEIN"/>
    <property type="match status" value="1"/>
</dbReference>
<proteinExistence type="predicted"/>
<gene>
    <name evidence="8" type="ORF">PSALAMII_LOCUS4305</name>
</gene>
<organism evidence="8 9">
    <name type="scientific">Penicillium salamii</name>
    <dbReference type="NCBI Taxonomy" id="1612424"/>
    <lineage>
        <taxon>Eukaryota</taxon>
        <taxon>Fungi</taxon>
        <taxon>Dikarya</taxon>
        <taxon>Ascomycota</taxon>
        <taxon>Pezizomycotina</taxon>
        <taxon>Eurotiomycetes</taxon>
        <taxon>Eurotiomycetidae</taxon>
        <taxon>Eurotiales</taxon>
        <taxon>Aspergillaceae</taxon>
        <taxon>Penicillium</taxon>
    </lineage>
</organism>
<evidence type="ECO:0000256" key="6">
    <source>
        <dbReference type="SAM" id="MobiDB-lite"/>
    </source>
</evidence>
<name>A0A9W4J3S8_9EURO</name>
<dbReference type="PROSITE" id="PS00463">
    <property type="entry name" value="ZN2_CY6_FUNGAL_1"/>
    <property type="match status" value="1"/>
</dbReference>
<dbReference type="GO" id="GO:0008270">
    <property type="term" value="F:zinc ion binding"/>
    <property type="evidence" value="ECO:0007669"/>
    <property type="project" value="InterPro"/>
</dbReference>
<keyword evidence="4" id="KW-0804">Transcription</keyword>
<dbReference type="Gene3D" id="4.10.240.10">
    <property type="entry name" value="Zn(2)-C6 fungal-type DNA-binding domain"/>
    <property type="match status" value="1"/>
</dbReference>
<evidence type="ECO:0000313" key="9">
    <source>
        <dbReference type="Proteomes" id="UP001152592"/>
    </source>
</evidence>
<comment type="subcellular location">
    <subcellularLocation>
        <location evidence="1">Nucleus</location>
    </subcellularLocation>
</comment>
<dbReference type="InterPro" id="IPR001138">
    <property type="entry name" value="Zn2Cys6_DnaBD"/>
</dbReference>
<dbReference type="EMBL" id="CAJVPD010000221">
    <property type="protein sequence ID" value="CAG8367868.1"/>
    <property type="molecule type" value="Genomic_DNA"/>
</dbReference>
<keyword evidence="3" id="KW-0238">DNA-binding</keyword>
<evidence type="ECO:0000313" key="8">
    <source>
        <dbReference type="EMBL" id="CAG8367868.1"/>
    </source>
</evidence>
<dbReference type="OrthoDB" id="435754at2759"/>
<feature type="compositionally biased region" description="Polar residues" evidence="6">
    <location>
        <begin position="106"/>
        <end position="120"/>
    </location>
</feature>
<dbReference type="InterPro" id="IPR036864">
    <property type="entry name" value="Zn2-C6_fun-type_DNA-bd_sf"/>
</dbReference>
<dbReference type="GO" id="GO:0000981">
    <property type="term" value="F:DNA-binding transcription factor activity, RNA polymerase II-specific"/>
    <property type="evidence" value="ECO:0007669"/>
    <property type="project" value="InterPro"/>
</dbReference>
<dbReference type="Proteomes" id="UP001152592">
    <property type="component" value="Unassembled WGS sequence"/>
</dbReference>
<dbReference type="PROSITE" id="PS50048">
    <property type="entry name" value="ZN2_CY6_FUNGAL_2"/>
    <property type="match status" value="1"/>
</dbReference>